<feature type="region of interest" description="Disordered" evidence="1">
    <location>
        <begin position="1"/>
        <end position="49"/>
    </location>
</feature>
<gene>
    <name evidence="2" type="ORF">SLA_5760</name>
</gene>
<proteinExistence type="predicted"/>
<name>A0A160P4L9_STRLU</name>
<keyword evidence="3" id="KW-1185">Reference proteome</keyword>
<feature type="region of interest" description="Disordered" evidence="1">
    <location>
        <begin position="251"/>
        <end position="281"/>
    </location>
</feature>
<dbReference type="EMBL" id="AP017424">
    <property type="protein sequence ID" value="BAU86629.1"/>
    <property type="molecule type" value="Genomic_DNA"/>
</dbReference>
<evidence type="ECO:0000313" key="3">
    <source>
        <dbReference type="Proteomes" id="UP000217676"/>
    </source>
</evidence>
<dbReference type="AlphaFoldDB" id="A0A160P4L9"/>
<evidence type="ECO:0000313" key="2">
    <source>
        <dbReference type="EMBL" id="BAU86629.1"/>
    </source>
</evidence>
<sequence length="281" mass="29568">MARDGVGGEHGVLVRSERGEPVLDEAPQRPSRLRPGRGEQAWPVPSDEGDVPVALPPVEVVTDFVVDVVLAGPVRAAGLEGSGLAGWGFPVVVIEVPPSCRGLLAVHEQVVAATDPAVEVLLPQALAVVSVRPGGEVGHRHQKPARRAHRHLVEGPHEAEGRVRGRVVDAERTPTRRSVQPLPVGVCPYVRDAVAQFRRAVAHRGQHEVGLGPVEATPAEVGARLDHEQGSVETGSLFARGEEVGAELVAEGPVHDVSPQSRPRACLKRASPSARSMSGSG</sequence>
<protein>
    <submittedName>
        <fullName evidence="2">YjeF protein</fullName>
    </submittedName>
</protein>
<organism evidence="2 3">
    <name type="scientific">Streptomyces laurentii</name>
    <dbReference type="NCBI Taxonomy" id="39478"/>
    <lineage>
        <taxon>Bacteria</taxon>
        <taxon>Bacillati</taxon>
        <taxon>Actinomycetota</taxon>
        <taxon>Actinomycetes</taxon>
        <taxon>Kitasatosporales</taxon>
        <taxon>Streptomycetaceae</taxon>
        <taxon>Streptomyces</taxon>
    </lineage>
</organism>
<evidence type="ECO:0000256" key="1">
    <source>
        <dbReference type="SAM" id="MobiDB-lite"/>
    </source>
</evidence>
<accession>A0A160P4L9</accession>
<dbReference type="KEGG" id="slau:SLA_5760"/>
<reference evidence="2 3" key="1">
    <citation type="journal article" date="2016" name="Genome Announc.">
        <title>Complete Genome Sequence of Thiostrepton-Producing Streptomyces laurentii ATCC 31255.</title>
        <authorList>
            <person name="Doi K."/>
            <person name="Fujino Y."/>
            <person name="Nagayoshi Y."/>
            <person name="Ohshima T."/>
            <person name="Ogata S."/>
        </authorList>
    </citation>
    <scope>NUCLEOTIDE SEQUENCE [LARGE SCALE GENOMIC DNA]</scope>
    <source>
        <strain evidence="2 3">ATCC 31255</strain>
    </source>
</reference>
<dbReference type="Proteomes" id="UP000217676">
    <property type="component" value="Chromosome"/>
</dbReference>